<organism evidence="1 2">
    <name type="scientific">Zalaria obscura</name>
    <dbReference type="NCBI Taxonomy" id="2024903"/>
    <lineage>
        <taxon>Eukaryota</taxon>
        <taxon>Fungi</taxon>
        <taxon>Dikarya</taxon>
        <taxon>Ascomycota</taxon>
        <taxon>Pezizomycotina</taxon>
        <taxon>Dothideomycetes</taxon>
        <taxon>Dothideomycetidae</taxon>
        <taxon>Dothideales</taxon>
        <taxon>Zalariaceae</taxon>
        <taxon>Zalaria</taxon>
    </lineage>
</organism>
<name>A0ACC3SH31_9PEZI</name>
<dbReference type="Proteomes" id="UP001320706">
    <property type="component" value="Unassembled WGS sequence"/>
</dbReference>
<reference evidence="1" key="1">
    <citation type="submission" date="2024-02" db="EMBL/GenBank/DDBJ databases">
        <title>Metagenome Assembled Genome of Zalaria obscura JY119.</title>
        <authorList>
            <person name="Vighnesh L."/>
            <person name="Jagadeeshwari U."/>
            <person name="Venkata Ramana C."/>
            <person name="Sasikala C."/>
        </authorList>
    </citation>
    <scope>NUCLEOTIDE SEQUENCE</scope>
    <source>
        <strain evidence="1">JY119</strain>
    </source>
</reference>
<protein>
    <submittedName>
        <fullName evidence="1">Uncharacterized protein</fullName>
    </submittedName>
</protein>
<evidence type="ECO:0000313" key="2">
    <source>
        <dbReference type="Proteomes" id="UP001320706"/>
    </source>
</evidence>
<sequence>MAMKSARQVMPGVNDSTTQEKTEFGLYQIRLTCAPTIALVSAMWYNDGRSWGTNMRTVYMIYDPRFFEIGQSRAQIDEGNKRNLQVTEDATSTIQQPGTPANYFPMRPQSSRKLR</sequence>
<comment type="caution">
    <text evidence="1">The sequence shown here is derived from an EMBL/GenBank/DDBJ whole genome shotgun (WGS) entry which is preliminary data.</text>
</comment>
<evidence type="ECO:0000313" key="1">
    <source>
        <dbReference type="EMBL" id="KAK8213247.1"/>
    </source>
</evidence>
<gene>
    <name evidence="1" type="ORF">M8818_002545</name>
</gene>
<keyword evidence="2" id="KW-1185">Reference proteome</keyword>
<accession>A0ACC3SH31</accession>
<proteinExistence type="predicted"/>
<dbReference type="EMBL" id="JAMKPW020000011">
    <property type="protein sequence ID" value="KAK8213247.1"/>
    <property type="molecule type" value="Genomic_DNA"/>
</dbReference>